<name>A0A9P5AID4_9HYPO</name>
<evidence type="ECO:0000313" key="2">
    <source>
        <dbReference type="EMBL" id="KAF4339204.1"/>
    </source>
</evidence>
<feature type="signal peptide" evidence="1">
    <location>
        <begin position="1"/>
        <end position="21"/>
    </location>
</feature>
<evidence type="ECO:0000256" key="1">
    <source>
        <dbReference type="SAM" id="SignalP"/>
    </source>
</evidence>
<keyword evidence="1" id="KW-0732">Signal</keyword>
<dbReference type="AlphaFoldDB" id="A0A9P5AID4"/>
<reference evidence="2" key="1">
    <citation type="journal article" date="2017" name="Mycologia">
        <title>Fusarium algeriense, sp. nov., a novel toxigenic crown rot pathogen of durum wheat from Algeria is nested in the Fusarium burgessii species complex.</title>
        <authorList>
            <person name="Laraba I."/>
            <person name="Keddad A."/>
            <person name="Boureghda H."/>
            <person name="Abdallah N."/>
            <person name="Vaughan M.M."/>
            <person name="Proctor R.H."/>
            <person name="Busman M."/>
            <person name="O'Donnell K."/>
        </authorList>
    </citation>
    <scope>NUCLEOTIDE SEQUENCE</scope>
    <source>
        <strain evidence="2">NRRL 25174</strain>
    </source>
</reference>
<gene>
    <name evidence="2" type="ORF">FBEOM_6901</name>
</gene>
<dbReference type="Proteomes" id="UP000730481">
    <property type="component" value="Unassembled WGS sequence"/>
</dbReference>
<dbReference type="Gene3D" id="3.10.450.50">
    <property type="match status" value="1"/>
</dbReference>
<dbReference type="OrthoDB" id="2820488at2759"/>
<dbReference type="EMBL" id="PVQB02000295">
    <property type="protein sequence ID" value="KAF4339204.1"/>
    <property type="molecule type" value="Genomic_DNA"/>
</dbReference>
<comment type="caution">
    <text evidence="2">The sequence shown here is derived from an EMBL/GenBank/DDBJ whole genome shotgun (WGS) entry which is preliminary data.</text>
</comment>
<feature type="chain" id="PRO_5040476242" description="SnoaL-like domain-containing protein" evidence="1">
    <location>
        <begin position="22"/>
        <end position="173"/>
    </location>
</feature>
<accession>A0A9P5AID4</accession>
<proteinExistence type="predicted"/>
<protein>
    <recommendedName>
        <fullName evidence="4">SnoaL-like domain-containing protein</fullName>
    </recommendedName>
</protein>
<evidence type="ECO:0008006" key="4">
    <source>
        <dbReference type="Google" id="ProtNLM"/>
    </source>
</evidence>
<dbReference type="InterPro" id="IPR032710">
    <property type="entry name" value="NTF2-like_dom_sf"/>
</dbReference>
<sequence>MHAPSFLALGPLFSIFQGVTATSPTRLVEIAGINTNNVTIWDCPSTTWPDLDQTMLQIAMNDFAYSFYTEKNIQKALDRYVASNYVQHNPDIPDGRAAAAKFLIPLFGKKGNSFEVARVMVGPEYTTIHIKAKVNGSFLNVVDIYKTKGSCIVEHWDVMQPVQNNTVSHHPYF</sequence>
<keyword evidence="3" id="KW-1185">Reference proteome</keyword>
<organism evidence="2 3">
    <name type="scientific">Fusarium beomiforme</name>
    <dbReference type="NCBI Taxonomy" id="44412"/>
    <lineage>
        <taxon>Eukaryota</taxon>
        <taxon>Fungi</taxon>
        <taxon>Dikarya</taxon>
        <taxon>Ascomycota</taxon>
        <taxon>Pezizomycotina</taxon>
        <taxon>Sordariomycetes</taxon>
        <taxon>Hypocreomycetidae</taxon>
        <taxon>Hypocreales</taxon>
        <taxon>Nectriaceae</taxon>
        <taxon>Fusarium</taxon>
        <taxon>Fusarium burgessii species complex</taxon>
    </lineage>
</organism>
<dbReference type="SUPFAM" id="SSF54427">
    <property type="entry name" value="NTF2-like"/>
    <property type="match status" value="1"/>
</dbReference>
<reference evidence="2" key="2">
    <citation type="submission" date="2020-02" db="EMBL/GenBank/DDBJ databases">
        <title>Identification and distribution of gene clusters putatively required for synthesis of sphingolipid metabolism inhibitors in phylogenetically diverse species of the filamentous fungus Fusarium.</title>
        <authorList>
            <person name="Kim H.-S."/>
            <person name="Busman M."/>
            <person name="Brown D.W."/>
            <person name="Divon H."/>
            <person name="Uhlig S."/>
            <person name="Proctor R.H."/>
        </authorList>
    </citation>
    <scope>NUCLEOTIDE SEQUENCE</scope>
    <source>
        <strain evidence="2">NRRL 25174</strain>
    </source>
</reference>
<evidence type="ECO:0000313" key="3">
    <source>
        <dbReference type="Proteomes" id="UP000730481"/>
    </source>
</evidence>